<gene>
    <name evidence="1" type="ORF">N8A98_22235</name>
</gene>
<evidence type="ECO:0000313" key="1">
    <source>
        <dbReference type="EMBL" id="UXN69892.1"/>
    </source>
</evidence>
<dbReference type="RefSeq" id="WP_262168574.1">
    <property type="nucleotide sequence ID" value="NZ_CP104965.1"/>
</dbReference>
<accession>A0ABY6CCC2</accession>
<dbReference type="Proteomes" id="UP001061862">
    <property type="component" value="Chromosome"/>
</dbReference>
<proteinExistence type="predicted"/>
<evidence type="ECO:0000313" key="2">
    <source>
        <dbReference type="Proteomes" id="UP001061862"/>
    </source>
</evidence>
<reference evidence="1 2" key="1">
    <citation type="submission" date="2022-09" db="EMBL/GenBank/DDBJ databases">
        <title>Interaction between co-microsymbionts with complementary sets of symbiotic genes in legume-rhizobium systems.</title>
        <authorList>
            <person name="Safronova V."/>
            <person name="Sazanova A."/>
            <person name="Afonin A."/>
            <person name="Chirak E."/>
        </authorList>
    </citation>
    <scope>NUCLEOTIDE SEQUENCE [LARGE SCALE GENOMIC DNA]</scope>
    <source>
        <strain evidence="1 2">A18/4-1</strain>
    </source>
</reference>
<protein>
    <submittedName>
        <fullName evidence="1">Uncharacterized protein</fullName>
    </submittedName>
</protein>
<organism evidence="1 2">
    <name type="scientific">Devosia neptuniae</name>
    <dbReference type="NCBI Taxonomy" id="191302"/>
    <lineage>
        <taxon>Bacteria</taxon>
        <taxon>Pseudomonadati</taxon>
        <taxon>Pseudomonadota</taxon>
        <taxon>Alphaproteobacteria</taxon>
        <taxon>Hyphomicrobiales</taxon>
        <taxon>Devosiaceae</taxon>
        <taxon>Devosia</taxon>
    </lineage>
</organism>
<name>A0ABY6CCC2_9HYPH</name>
<dbReference type="EMBL" id="CP104965">
    <property type="protein sequence ID" value="UXN69892.1"/>
    <property type="molecule type" value="Genomic_DNA"/>
</dbReference>
<keyword evidence="2" id="KW-1185">Reference proteome</keyword>
<sequence>MWKQQQSTGQAPVTKPTKLVVLMAFIRDEEGELRPAFEPREVQSEDKAKMDARRMAALGTYAGVITWSRSADLVNGEFGEPVVLFQHGDVPEME</sequence>